<accession>E2ZAG1</accession>
<evidence type="ECO:0000313" key="2">
    <source>
        <dbReference type="Proteomes" id="UP000003195"/>
    </source>
</evidence>
<evidence type="ECO:0000313" key="1">
    <source>
        <dbReference type="EMBL" id="EFQ04672.1"/>
    </source>
</evidence>
<protein>
    <submittedName>
        <fullName evidence="1">Uncharacterized protein</fullName>
    </submittedName>
</protein>
<comment type="caution">
    <text evidence="1">The sequence shown here is derived from an EMBL/GenBank/DDBJ whole genome shotgun (WGS) entry which is preliminary data.</text>
</comment>
<dbReference type="EMBL" id="AECS01000011">
    <property type="protein sequence ID" value="EFQ04672.1"/>
    <property type="molecule type" value="Genomic_DNA"/>
</dbReference>
<sequence length="47" mass="5311">MHTEFISSHIRTSILIKYNKRGISPSTALSLIIADKHLSVYTIELIV</sequence>
<proteinExistence type="predicted"/>
<dbReference type="Proteomes" id="UP000003195">
    <property type="component" value="Unassembled WGS sequence"/>
</dbReference>
<name>E2ZAG1_9FIRM</name>
<reference evidence="1 2" key="1">
    <citation type="submission" date="2010-08" db="EMBL/GenBank/DDBJ databases">
        <authorList>
            <person name="Weinstock G."/>
            <person name="Sodergren E."/>
            <person name="Clifton S."/>
            <person name="Fulton L."/>
            <person name="Fulton B."/>
            <person name="Courtney L."/>
            <person name="Fronick C."/>
            <person name="Harrison M."/>
            <person name="Strong C."/>
            <person name="Farmer C."/>
            <person name="Delahaunty K."/>
            <person name="Markovic C."/>
            <person name="Hall O."/>
            <person name="Minx P."/>
            <person name="Tomlinson C."/>
            <person name="Mitreva M."/>
            <person name="Hou S."/>
            <person name="Chen J."/>
            <person name="Wollam A."/>
            <person name="Pepin K.H."/>
            <person name="Johnson M."/>
            <person name="Bhonagiri V."/>
            <person name="Zhang X."/>
            <person name="Suruliraj S."/>
            <person name="Warren W."/>
            <person name="Chinwalla A."/>
            <person name="Mardis E.R."/>
            <person name="Wilson R.K."/>
        </authorList>
    </citation>
    <scope>NUCLEOTIDE SEQUENCE [LARGE SCALE GENOMIC DNA]</scope>
    <source>
        <strain evidence="1 2">F0359</strain>
    </source>
</reference>
<gene>
    <name evidence="1" type="ORF">HMPREF9429_00417</name>
</gene>
<dbReference type="HOGENOM" id="CLU_3170038_0_0_9"/>
<dbReference type="AlphaFoldDB" id="E2ZAG1"/>
<keyword evidence="2" id="KW-1185">Reference proteome</keyword>
<organism evidence="1 2">
    <name type="scientific">Megasphaera micronuciformis F0359</name>
    <dbReference type="NCBI Taxonomy" id="706434"/>
    <lineage>
        <taxon>Bacteria</taxon>
        <taxon>Bacillati</taxon>
        <taxon>Bacillota</taxon>
        <taxon>Negativicutes</taxon>
        <taxon>Veillonellales</taxon>
        <taxon>Veillonellaceae</taxon>
        <taxon>Megasphaera</taxon>
    </lineage>
</organism>